<feature type="transmembrane region" description="Helical" evidence="1">
    <location>
        <begin position="159"/>
        <end position="183"/>
    </location>
</feature>
<organism evidence="2 3">
    <name type="scientific">Amazonocrinis nigriterrae CENA67</name>
    <dbReference type="NCBI Taxonomy" id="2794033"/>
    <lineage>
        <taxon>Bacteria</taxon>
        <taxon>Bacillati</taxon>
        <taxon>Cyanobacteriota</taxon>
        <taxon>Cyanophyceae</taxon>
        <taxon>Nostocales</taxon>
        <taxon>Nostocaceae</taxon>
        <taxon>Amazonocrinis</taxon>
        <taxon>Amazonocrinis nigriterrae</taxon>
    </lineage>
</organism>
<evidence type="ECO:0000313" key="3">
    <source>
        <dbReference type="Proteomes" id="UP000632766"/>
    </source>
</evidence>
<keyword evidence="1" id="KW-0472">Membrane</keyword>
<feature type="transmembrane region" description="Helical" evidence="1">
    <location>
        <begin position="38"/>
        <end position="58"/>
    </location>
</feature>
<comment type="caution">
    <text evidence="2">The sequence shown here is derived from an EMBL/GenBank/DDBJ whole genome shotgun (WGS) entry which is preliminary data.</text>
</comment>
<name>A0A8J7HVP3_9NOST</name>
<evidence type="ECO:0000313" key="2">
    <source>
        <dbReference type="EMBL" id="MBH8564408.1"/>
    </source>
</evidence>
<dbReference type="Proteomes" id="UP000632766">
    <property type="component" value="Unassembled WGS sequence"/>
</dbReference>
<accession>A0A8J7HVP3</accession>
<keyword evidence="1" id="KW-1133">Transmembrane helix</keyword>
<feature type="transmembrane region" description="Helical" evidence="1">
    <location>
        <begin position="129"/>
        <end position="153"/>
    </location>
</feature>
<keyword evidence="3" id="KW-1185">Reference proteome</keyword>
<feature type="transmembrane region" description="Helical" evidence="1">
    <location>
        <begin position="12"/>
        <end position="32"/>
    </location>
</feature>
<dbReference type="AlphaFoldDB" id="A0A8J7HVP3"/>
<proteinExistence type="predicted"/>
<feature type="transmembrane region" description="Helical" evidence="1">
    <location>
        <begin position="67"/>
        <end position="90"/>
    </location>
</feature>
<protein>
    <submittedName>
        <fullName evidence="2">Uncharacterized protein</fullName>
    </submittedName>
</protein>
<dbReference type="RefSeq" id="WP_198126251.1">
    <property type="nucleotide sequence ID" value="NZ_JAECZC010000042.1"/>
</dbReference>
<sequence>MRSPTKTQLKFILLWIAATFGGFLVSLLLIEVGEKPDVGVTQATLGGLAIALPQSLIFRQTVFSVKWILLTVMAWAVITAIGVGAVGWMIPTNQSLASRLLFGAIYGAIGGLGIGVAQSLAIQQPVSSWLWIVVSSASWSVAIPLGSTVGIILHRLTHLFLGEVVGLAVTWLVVAMLTGVNAYKLLR</sequence>
<feature type="transmembrane region" description="Helical" evidence="1">
    <location>
        <begin position="96"/>
        <end position="117"/>
    </location>
</feature>
<dbReference type="EMBL" id="JAECZC010000042">
    <property type="protein sequence ID" value="MBH8564408.1"/>
    <property type="molecule type" value="Genomic_DNA"/>
</dbReference>
<evidence type="ECO:0000256" key="1">
    <source>
        <dbReference type="SAM" id="Phobius"/>
    </source>
</evidence>
<reference evidence="2 3" key="1">
    <citation type="journal article" date="2021" name="Int. J. Syst. Evol. Microbiol.">
        <title>Amazonocrinis nigriterrae gen. nov., sp. nov., Atlanticothrix silvestris gen. nov., sp. nov. and Dendronalium phyllosphericum gen. nov., sp. nov., nostocacean cyanobacteria from Brazilian environments.</title>
        <authorList>
            <person name="Alvarenga D.O."/>
            <person name="Andreote A.P.D."/>
            <person name="Branco L.H.Z."/>
            <person name="Delbaje E."/>
            <person name="Cruz R.B."/>
            <person name="Varani A.M."/>
            <person name="Fiore M.F."/>
        </authorList>
    </citation>
    <scope>NUCLEOTIDE SEQUENCE [LARGE SCALE GENOMIC DNA]</scope>
    <source>
        <strain evidence="2 3">CENA67</strain>
    </source>
</reference>
<gene>
    <name evidence="2" type="ORF">I8748_19855</name>
</gene>
<keyword evidence="1" id="KW-0812">Transmembrane</keyword>